<sequence>MLGSKSIRLLGFAAVALLYGGCASPYTFKVDAINNPDVEGYRSFKMVSSNAEFDENDLQYKEVSDYVKTTLSAQGLYEAPDTESADMIVDISFGVGDPQIDYKTYTTPIYAVSSGGPRLVSIPIFDNKGSIIGYRSVTVYDPPRKQVVDFEEKMVPVTTYEKYLRLTARDNQNVDDSEAPAQVWSIYVNNKDESDDLRKYLPLMAAAAVPYVGASTERQKEITLKESDDEVTFVKRGM</sequence>
<accession>A0A2Z4AFV4</accession>
<name>A0A2Z4AFV4_9BACT</name>
<dbReference type="Proteomes" id="UP000247465">
    <property type="component" value="Chromosome"/>
</dbReference>
<gene>
    <name evidence="1" type="ORF">DF168_01103</name>
</gene>
<dbReference type="AlphaFoldDB" id="A0A2Z4AFV4"/>
<reference evidence="1 2" key="1">
    <citation type="submission" date="2018-06" db="EMBL/GenBank/DDBJ databases">
        <title>Draft Genome Sequence of a Novel Marine Bacterium Related to the Verrucomicrobia.</title>
        <authorList>
            <person name="Vosseberg J."/>
            <person name="Martijn J."/>
            <person name="Ettema T.J.G."/>
        </authorList>
    </citation>
    <scope>NUCLEOTIDE SEQUENCE [LARGE SCALE GENOMIC DNA]</scope>
    <source>
        <strain evidence="1">TARA_B100001123</strain>
    </source>
</reference>
<organism evidence="1 2">
    <name type="scientific">Candidatus Moanibacter tarae</name>
    <dbReference type="NCBI Taxonomy" id="2200854"/>
    <lineage>
        <taxon>Bacteria</taxon>
        <taxon>Pseudomonadati</taxon>
        <taxon>Verrucomicrobiota</taxon>
        <taxon>Opitutia</taxon>
        <taxon>Puniceicoccales</taxon>
        <taxon>Puniceicoccales incertae sedis</taxon>
        <taxon>Candidatus Moanibacter</taxon>
    </lineage>
</organism>
<dbReference type="EMBL" id="CP029803">
    <property type="protein sequence ID" value="AWT59906.1"/>
    <property type="molecule type" value="Genomic_DNA"/>
</dbReference>
<dbReference type="KEGG" id="mtar:DF168_01103"/>
<evidence type="ECO:0000313" key="1">
    <source>
        <dbReference type="EMBL" id="AWT59906.1"/>
    </source>
</evidence>
<proteinExistence type="predicted"/>
<evidence type="ECO:0000313" key="2">
    <source>
        <dbReference type="Proteomes" id="UP000247465"/>
    </source>
</evidence>
<protein>
    <submittedName>
        <fullName evidence="1">Uncharacterized protein</fullName>
    </submittedName>
</protein>